<evidence type="ECO:0000259" key="9">
    <source>
        <dbReference type="Pfam" id="PF22528"/>
    </source>
</evidence>
<dbReference type="Gene3D" id="2.70.160.11">
    <property type="entry name" value="Hnrnp arginine n-methyltransferase1"/>
    <property type="match status" value="1"/>
</dbReference>
<dbReference type="EC" id="2.1.1.319" evidence="1"/>
<feature type="region of interest" description="Disordered" evidence="7">
    <location>
        <begin position="343"/>
        <end position="396"/>
    </location>
</feature>
<accession>A0A6J1RU12</accession>
<protein>
    <recommendedName>
        <fullName evidence="1">type I protein arginine methyltransferase</fullName>
        <ecNumber evidence="1">2.1.1.319</ecNumber>
    </recommendedName>
</protein>
<evidence type="ECO:0000256" key="6">
    <source>
        <dbReference type="PROSITE-ProRule" id="PRU01015"/>
    </source>
</evidence>
<evidence type="ECO:0000256" key="4">
    <source>
        <dbReference type="ARBA" id="ARBA00022691"/>
    </source>
</evidence>
<dbReference type="KEGG" id="foc:113202022"/>
<keyword evidence="10" id="KW-1185">Reference proteome</keyword>
<dbReference type="InterPro" id="IPR041698">
    <property type="entry name" value="Methyltransf_25"/>
</dbReference>
<dbReference type="InterPro" id="IPR025799">
    <property type="entry name" value="Arg_MeTrfase"/>
</dbReference>
<dbReference type="AlphaFoldDB" id="A0A6J1RU12"/>
<feature type="compositionally biased region" description="Acidic residues" evidence="7">
    <location>
        <begin position="343"/>
        <end position="375"/>
    </location>
</feature>
<comment type="catalytic activity">
    <reaction evidence="5">
        <text>L-arginyl-[protein] + S-adenosyl-L-methionine = N(omega)-methyl-L-arginyl-[protein] + S-adenosyl-L-homocysteine + H(+)</text>
        <dbReference type="Rhea" id="RHEA:48100"/>
        <dbReference type="Rhea" id="RHEA-COMP:10532"/>
        <dbReference type="Rhea" id="RHEA-COMP:11990"/>
        <dbReference type="ChEBI" id="CHEBI:15378"/>
        <dbReference type="ChEBI" id="CHEBI:29965"/>
        <dbReference type="ChEBI" id="CHEBI:57856"/>
        <dbReference type="ChEBI" id="CHEBI:59789"/>
        <dbReference type="ChEBI" id="CHEBI:65280"/>
    </reaction>
    <physiologicalReaction direction="left-to-right" evidence="5">
        <dbReference type="Rhea" id="RHEA:48101"/>
    </physiologicalReaction>
</comment>
<dbReference type="SUPFAM" id="SSF53335">
    <property type="entry name" value="S-adenosyl-L-methionine-dependent methyltransferases"/>
    <property type="match status" value="1"/>
</dbReference>
<evidence type="ECO:0000256" key="5">
    <source>
        <dbReference type="ARBA" id="ARBA00049303"/>
    </source>
</evidence>
<organism evidence="10 11">
    <name type="scientific">Frankliniella occidentalis</name>
    <name type="common">Western flower thrips</name>
    <name type="synonym">Euthrips occidentalis</name>
    <dbReference type="NCBI Taxonomy" id="133901"/>
    <lineage>
        <taxon>Eukaryota</taxon>
        <taxon>Metazoa</taxon>
        <taxon>Ecdysozoa</taxon>
        <taxon>Arthropoda</taxon>
        <taxon>Hexapoda</taxon>
        <taxon>Insecta</taxon>
        <taxon>Pterygota</taxon>
        <taxon>Neoptera</taxon>
        <taxon>Paraneoptera</taxon>
        <taxon>Thysanoptera</taxon>
        <taxon>Terebrantia</taxon>
        <taxon>Thripoidea</taxon>
        <taxon>Thripidae</taxon>
        <taxon>Frankliniella</taxon>
    </lineage>
</organism>
<dbReference type="InterPro" id="IPR029063">
    <property type="entry name" value="SAM-dependent_MTases_sf"/>
</dbReference>
<feature type="domain" description="Protein arginine N-methyltransferase" evidence="9">
    <location>
        <begin position="157"/>
        <end position="312"/>
    </location>
</feature>
<feature type="domain" description="Methyltransferase" evidence="8">
    <location>
        <begin position="54"/>
        <end position="152"/>
    </location>
</feature>
<dbReference type="Gene3D" id="3.40.50.150">
    <property type="entry name" value="Vaccinia Virus protein VP39"/>
    <property type="match status" value="1"/>
</dbReference>
<dbReference type="InterPro" id="IPR055135">
    <property type="entry name" value="PRMT_dom"/>
</dbReference>
<dbReference type="GO" id="GO:0035242">
    <property type="term" value="F:protein-arginine omega-N asymmetric methyltransferase activity"/>
    <property type="evidence" value="ECO:0007669"/>
    <property type="project" value="UniProtKB-EC"/>
</dbReference>
<proteinExistence type="predicted"/>
<gene>
    <name evidence="11" type="primary">LOC113202022</name>
</gene>
<dbReference type="Pfam" id="PF22528">
    <property type="entry name" value="PRMT_C"/>
    <property type="match status" value="1"/>
</dbReference>
<sequence length="396" mass="44213">MNGVDMAADTPKEDYFKSYEDLEVHHLMLNDHPRTEAYRHAISANKAMFKDKVVIDVGAGTGILSVFCALAGAKKVYAIEASNLAELMKEVIKENKLSDKVEVIQGRVEDIELPNGDKADVLVSEWMGFYLLHEGMLDSVLNARDRLLKPGGSMFPDKADLWAAPCCLPSLYDFWEDVHGVSMQCVGKAWRRKKGNSPEVMTIDPEDLLGAGNLVASINLATVCMADLEKMSVKHVVAANSAGRYQGVCVWFTVRFPSGLVLSTAPSAPATHWKQTAIVLPEERTVEEAEPLAWELTLARDPEATRHYNIELVLLDPEEEKHPTPCSCHMTKCIVIRKFMEQQEDAEDEDFDEEEGEDDDEMEDDDEEYESDVEMNSEKQDLNDTKKTKENGAGGH</sequence>
<name>A0A6J1RU12_FRAOC</name>
<dbReference type="PANTHER" id="PTHR11006">
    <property type="entry name" value="PROTEIN ARGININE N-METHYLTRANSFERASE"/>
    <property type="match status" value="1"/>
</dbReference>
<dbReference type="GO" id="GO:0042054">
    <property type="term" value="F:histone methyltransferase activity"/>
    <property type="evidence" value="ECO:0007669"/>
    <property type="project" value="TreeGrafter"/>
</dbReference>
<dbReference type="GeneID" id="113202022"/>
<evidence type="ECO:0000256" key="1">
    <source>
        <dbReference type="ARBA" id="ARBA00011925"/>
    </source>
</evidence>
<evidence type="ECO:0000259" key="8">
    <source>
        <dbReference type="Pfam" id="PF13649"/>
    </source>
</evidence>
<dbReference type="Pfam" id="PF13649">
    <property type="entry name" value="Methyltransf_25"/>
    <property type="match status" value="1"/>
</dbReference>
<evidence type="ECO:0000256" key="7">
    <source>
        <dbReference type="SAM" id="MobiDB-lite"/>
    </source>
</evidence>
<dbReference type="OrthoDB" id="7848332at2759"/>
<evidence type="ECO:0000313" key="11">
    <source>
        <dbReference type="RefSeq" id="XP_026271843.1"/>
    </source>
</evidence>
<evidence type="ECO:0000313" key="10">
    <source>
        <dbReference type="Proteomes" id="UP000504606"/>
    </source>
</evidence>
<dbReference type="RefSeq" id="XP_026271843.1">
    <property type="nucleotide sequence ID" value="XM_026416058.2"/>
</dbReference>
<keyword evidence="2 6" id="KW-0489">Methyltransferase</keyword>
<keyword evidence="4 6" id="KW-0949">S-adenosyl-L-methionine</keyword>
<evidence type="ECO:0000256" key="3">
    <source>
        <dbReference type="ARBA" id="ARBA00022679"/>
    </source>
</evidence>
<keyword evidence="3 6" id="KW-0808">Transferase</keyword>
<evidence type="ECO:0000256" key="2">
    <source>
        <dbReference type="ARBA" id="ARBA00022603"/>
    </source>
</evidence>
<dbReference type="GO" id="GO:0032259">
    <property type="term" value="P:methylation"/>
    <property type="evidence" value="ECO:0007669"/>
    <property type="project" value="UniProtKB-KW"/>
</dbReference>
<dbReference type="CDD" id="cd02440">
    <property type="entry name" value="AdoMet_MTases"/>
    <property type="match status" value="1"/>
</dbReference>
<dbReference type="PROSITE" id="PS51678">
    <property type="entry name" value="SAM_MT_PRMT"/>
    <property type="match status" value="1"/>
</dbReference>
<dbReference type="GO" id="GO:0035241">
    <property type="term" value="F:protein-arginine omega-N monomethyltransferase activity"/>
    <property type="evidence" value="ECO:0007669"/>
    <property type="project" value="TreeGrafter"/>
</dbReference>
<reference evidence="11" key="1">
    <citation type="submission" date="2025-08" db="UniProtKB">
        <authorList>
            <consortium name="RefSeq"/>
        </authorList>
    </citation>
    <scope>IDENTIFICATION</scope>
    <source>
        <tissue evidence="11">Whole organism</tissue>
    </source>
</reference>
<dbReference type="FunFam" id="3.40.50.150:FF:000003">
    <property type="entry name" value="Blast:Protein arginine N-methyltransferase 1"/>
    <property type="match status" value="1"/>
</dbReference>
<feature type="compositionally biased region" description="Basic and acidic residues" evidence="7">
    <location>
        <begin position="376"/>
        <end position="390"/>
    </location>
</feature>
<dbReference type="CTD" id="34528"/>
<dbReference type="PANTHER" id="PTHR11006:SF122">
    <property type="entry name" value="ARGININE METHYLTRANSFERASE 8"/>
    <property type="match status" value="1"/>
</dbReference>
<dbReference type="GO" id="GO:0005634">
    <property type="term" value="C:nucleus"/>
    <property type="evidence" value="ECO:0007669"/>
    <property type="project" value="TreeGrafter"/>
</dbReference>
<dbReference type="Proteomes" id="UP000504606">
    <property type="component" value="Unplaced"/>
</dbReference>